<evidence type="ECO:0000259" key="1">
    <source>
        <dbReference type="Pfam" id="PF06057"/>
    </source>
</evidence>
<dbReference type="Gene3D" id="3.40.50.1820">
    <property type="entry name" value="alpha/beta hydrolase"/>
    <property type="match status" value="1"/>
</dbReference>
<keyword evidence="3" id="KW-1185">Reference proteome</keyword>
<dbReference type="Proteomes" id="UP000199537">
    <property type="component" value="Unassembled WGS sequence"/>
</dbReference>
<reference evidence="3" key="1">
    <citation type="submission" date="2016-10" db="EMBL/GenBank/DDBJ databases">
        <authorList>
            <person name="Varghese N."/>
            <person name="Submissions S."/>
        </authorList>
    </citation>
    <scope>NUCLEOTIDE SEQUENCE [LARGE SCALE GENOMIC DNA]</scope>
    <source>
        <strain evidence="3">DSM 14807</strain>
    </source>
</reference>
<feature type="domain" description="Bacterial virulence" evidence="1">
    <location>
        <begin position="49"/>
        <end position="233"/>
    </location>
</feature>
<evidence type="ECO:0000313" key="3">
    <source>
        <dbReference type="Proteomes" id="UP000199537"/>
    </source>
</evidence>
<dbReference type="Pfam" id="PF06057">
    <property type="entry name" value="VirJ"/>
    <property type="match status" value="1"/>
</dbReference>
<proteinExistence type="predicted"/>
<dbReference type="InterPro" id="IPR029058">
    <property type="entry name" value="AB_hydrolase_fold"/>
</dbReference>
<evidence type="ECO:0000313" key="2">
    <source>
        <dbReference type="EMBL" id="SFV28631.1"/>
    </source>
</evidence>
<dbReference type="AlphaFoldDB" id="A0A1I7N1T3"/>
<dbReference type="EMBL" id="FPCJ01000001">
    <property type="protein sequence ID" value="SFV28631.1"/>
    <property type="molecule type" value="Genomic_DNA"/>
</dbReference>
<organism evidence="2 3">
    <name type="scientific">Thermoflavifilum thermophilum</name>
    <dbReference type="NCBI Taxonomy" id="1393122"/>
    <lineage>
        <taxon>Bacteria</taxon>
        <taxon>Pseudomonadati</taxon>
        <taxon>Bacteroidota</taxon>
        <taxon>Chitinophagia</taxon>
        <taxon>Chitinophagales</taxon>
        <taxon>Chitinophagaceae</taxon>
        <taxon>Thermoflavifilum</taxon>
    </lineage>
</organism>
<dbReference type="InterPro" id="IPR010333">
    <property type="entry name" value="VirJ"/>
</dbReference>
<dbReference type="InterPro" id="IPR011225">
    <property type="entry name" value="IV_sec_VirJ"/>
</dbReference>
<gene>
    <name evidence="2" type="ORF">SAMN05660895_0374</name>
</gene>
<dbReference type="SUPFAM" id="SSF53474">
    <property type="entry name" value="alpha/beta-Hydrolases"/>
    <property type="match status" value="1"/>
</dbReference>
<name>A0A1I7N1T3_9BACT</name>
<dbReference type="PIRSF" id="PIRSF029063">
    <property type="entry name" value="IV_sec_VirJ"/>
    <property type="match status" value="1"/>
</dbReference>
<dbReference type="STRING" id="1393122.SAMN05660895_0374"/>
<dbReference type="RefSeq" id="WP_177224072.1">
    <property type="nucleotide sequence ID" value="NZ_FPCJ01000001.1"/>
</dbReference>
<accession>A0A1I7N1T3</accession>
<protein>
    <submittedName>
        <fullName evidence="2">Virulence protein (VirJ)</fullName>
    </submittedName>
</protein>
<sequence length="254" mass="28999">MLCFVTGLLFLHLHAGYAQSWTRLPIIEIPAQQGSQPGDQAADAQNKPMALLITGDGGWKTTDKQLCDELAQQGIPVVALNALKYFWSKKTPEQTTSVVEQLMKHYMEQWHKNKVILMGFSFGADVLPFVVNRLDSSLYHRLIMIVMLSPGTSTDFEIHVSQMLNSNRQWKYNVVEEIRRMPAHAPVLCFFGDEEHIFPVSQLPSSVQVIYLKGGHHYEENKINLAKEILMRLPTYTQRVSFVQHDVNESLKIF</sequence>